<dbReference type="PANTHER" id="PTHR30483">
    <property type="entry name" value="LEUCINE-SPECIFIC-BINDING PROTEIN"/>
    <property type="match status" value="1"/>
</dbReference>
<dbReference type="Gene3D" id="3.40.50.2300">
    <property type="match status" value="2"/>
</dbReference>
<feature type="domain" description="Leucine-binding protein" evidence="4">
    <location>
        <begin position="36"/>
        <end position="350"/>
    </location>
</feature>
<proteinExistence type="inferred from homology"/>
<keyword evidence="2" id="KW-0732">Signal</keyword>
<dbReference type="InterPro" id="IPR028082">
    <property type="entry name" value="Peripla_BP_I"/>
</dbReference>
<evidence type="ECO:0000259" key="4">
    <source>
        <dbReference type="Pfam" id="PF13458"/>
    </source>
</evidence>
<keyword evidence="5" id="KW-0675">Receptor</keyword>
<feature type="transmembrane region" description="Helical" evidence="3">
    <location>
        <begin position="7"/>
        <end position="25"/>
    </location>
</feature>
<evidence type="ECO:0000256" key="1">
    <source>
        <dbReference type="ARBA" id="ARBA00010062"/>
    </source>
</evidence>
<comment type="caution">
    <text evidence="5">The sequence shown here is derived from an EMBL/GenBank/DDBJ whole genome shotgun (WGS) entry which is preliminary data.</text>
</comment>
<evidence type="ECO:0000256" key="2">
    <source>
        <dbReference type="ARBA" id="ARBA00022729"/>
    </source>
</evidence>
<evidence type="ECO:0000313" key="5">
    <source>
        <dbReference type="EMBL" id="KKR12258.1"/>
    </source>
</evidence>
<organism evidence="5 6">
    <name type="scientific">Candidatus Wolfebacteria bacterium GW2011_GWC2_39_22</name>
    <dbReference type="NCBI Taxonomy" id="1619013"/>
    <lineage>
        <taxon>Bacteria</taxon>
        <taxon>Candidatus Wolfeibacteriota</taxon>
    </lineage>
</organism>
<dbReference type="STRING" id="1619013.UT41_C0002G0032"/>
<sequence length="374" mass="39303">MNKITKIVLAVGVVVLAVVGGYTVYNKQGGSGEQGIIIGSVLPLTGDLAAYGEGSRNAAIMAIEDAGMKERVRFIVEDDKGCDPVLGVGAVQKLITIDKVSAIYGPLCSSEALSVLPITEAAGIPVVLSGASSKTLTGAGNYVFRTIASDSVRAYAVANYAYVKGFRKAAFVFDNSQDAIIQGKNDAQETFVGAGGESVSEESFGGKDVDFKAQLSKIKSSGADVVFVGAFPKTVALIIKQAREMKMSTQFISFDASVDVKEFFAIGGSNVEGVIAPAMVKPNTEEAKSFETRYKARFGVDATMYAAEGYDAMMLLLKAIKTEGVRGDQIKAGLLKIGNNYQGASGIITFNSMGDVEKPAVVKVVNNGVFEEVK</sequence>
<evidence type="ECO:0000256" key="3">
    <source>
        <dbReference type="SAM" id="Phobius"/>
    </source>
</evidence>
<keyword evidence="3" id="KW-1133">Transmembrane helix</keyword>
<protein>
    <submittedName>
        <fullName evidence="5">Extracellular ligand-binding receptor</fullName>
    </submittedName>
</protein>
<dbReference type="AlphaFoldDB" id="A0A0G0N9X7"/>
<dbReference type="EMBL" id="LBWR01000002">
    <property type="protein sequence ID" value="KKR12258.1"/>
    <property type="molecule type" value="Genomic_DNA"/>
</dbReference>
<accession>A0A0G0N9X7</accession>
<reference evidence="5 6" key="1">
    <citation type="journal article" date="2015" name="Nature">
        <title>rRNA introns, odd ribosomes, and small enigmatic genomes across a large radiation of phyla.</title>
        <authorList>
            <person name="Brown C.T."/>
            <person name="Hug L.A."/>
            <person name="Thomas B.C."/>
            <person name="Sharon I."/>
            <person name="Castelle C.J."/>
            <person name="Singh A."/>
            <person name="Wilkins M.J."/>
            <person name="Williams K.H."/>
            <person name="Banfield J.F."/>
        </authorList>
    </citation>
    <scope>NUCLEOTIDE SEQUENCE [LARGE SCALE GENOMIC DNA]</scope>
</reference>
<gene>
    <name evidence="5" type="ORF">UT41_C0002G0032</name>
</gene>
<name>A0A0G0N9X7_9BACT</name>
<dbReference type="SUPFAM" id="SSF53822">
    <property type="entry name" value="Periplasmic binding protein-like I"/>
    <property type="match status" value="1"/>
</dbReference>
<dbReference type="InterPro" id="IPR028081">
    <property type="entry name" value="Leu-bd"/>
</dbReference>
<dbReference type="InterPro" id="IPR051010">
    <property type="entry name" value="BCAA_transport"/>
</dbReference>
<keyword evidence="3" id="KW-0812">Transmembrane</keyword>
<keyword evidence="3" id="KW-0472">Membrane</keyword>
<dbReference type="CDD" id="cd19984">
    <property type="entry name" value="PBP1_ABC_ligand_binding-like"/>
    <property type="match status" value="1"/>
</dbReference>
<dbReference type="Proteomes" id="UP000034665">
    <property type="component" value="Unassembled WGS sequence"/>
</dbReference>
<comment type="similarity">
    <text evidence="1">Belongs to the leucine-binding protein family.</text>
</comment>
<dbReference type="Pfam" id="PF13458">
    <property type="entry name" value="Peripla_BP_6"/>
    <property type="match status" value="1"/>
</dbReference>
<dbReference type="PANTHER" id="PTHR30483:SF6">
    <property type="entry name" value="PERIPLASMIC BINDING PROTEIN OF ABC TRANSPORTER FOR NATURAL AMINO ACIDS"/>
    <property type="match status" value="1"/>
</dbReference>
<evidence type="ECO:0000313" key="6">
    <source>
        <dbReference type="Proteomes" id="UP000034665"/>
    </source>
</evidence>